<feature type="domain" description="Histidine kinase/HSP90-like ATPase" evidence="3">
    <location>
        <begin position="31"/>
        <end position="130"/>
    </location>
</feature>
<dbReference type="GO" id="GO:0004674">
    <property type="term" value="F:protein serine/threonine kinase activity"/>
    <property type="evidence" value="ECO:0007669"/>
    <property type="project" value="UniProtKB-KW"/>
</dbReference>
<evidence type="ECO:0000259" key="3">
    <source>
        <dbReference type="Pfam" id="PF13581"/>
    </source>
</evidence>
<dbReference type="CDD" id="cd16936">
    <property type="entry name" value="HATPase_RsbW-like"/>
    <property type="match status" value="1"/>
</dbReference>
<evidence type="ECO:0000313" key="4">
    <source>
        <dbReference type="EMBL" id="XDQ72496.1"/>
    </source>
</evidence>
<keyword evidence="4" id="KW-0547">Nucleotide-binding</keyword>
<dbReference type="SUPFAM" id="SSF55874">
    <property type="entry name" value="ATPase domain of HSP90 chaperone/DNA topoisomerase II/histidine kinase"/>
    <property type="match status" value="1"/>
</dbReference>
<dbReference type="Pfam" id="PF13581">
    <property type="entry name" value="HATPase_c_2"/>
    <property type="match status" value="1"/>
</dbReference>
<name>A0AB39SYX9_9ACTN</name>
<dbReference type="InterPro" id="IPR003594">
    <property type="entry name" value="HATPase_dom"/>
</dbReference>
<keyword evidence="4" id="KW-0067">ATP-binding</keyword>
<keyword evidence="1" id="KW-0723">Serine/threonine-protein kinase</keyword>
<proteinExistence type="predicted"/>
<protein>
    <submittedName>
        <fullName evidence="4">ATP-binding protein</fullName>
    </submittedName>
</protein>
<accession>A0AB39SYX9</accession>
<organism evidence="4">
    <name type="scientific">Streptomyces sp. R44</name>
    <dbReference type="NCBI Taxonomy" id="3238633"/>
    <lineage>
        <taxon>Bacteria</taxon>
        <taxon>Bacillati</taxon>
        <taxon>Actinomycetota</taxon>
        <taxon>Actinomycetes</taxon>
        <taxon>Kitasatosporales</taxon>
        <taxon>Streptomycetaceae</taxon>
        <taxon>Streptomyces</taxon>
    </lineage>
</organism>
<evidence type="ECO:0000256" key="2">
    <source>
        <dbReference type="SAM" id="MobiDB-lite"/>
    </source>
</evidence>
<feature type="region of interest" description="Disordered" evidence="2">
    <location>
        <begin position="118"/>
        <end position="144"/>
    </location>
</feature>
<dbReference type="PANTHER" id="PTHR35526:SF3">
    <property type="entry name" value="ANTI-SIGMA-F FACTOR RSBW"/>
    <property type="match status" value="1"/>
</dbReference>
<reference evidence="4" key="1">
    <citation type="submission" date="2024-07" db="EMBL/GenBank/DDBJ databases">
        <authorList>
            <person name="Yu S.T."/>
        </authorList>
    </citation>
    <scope>NUCLEOTIDE SEQUENCE</scope>
    <source>
        <strain evidence="4">R44</strain>
    </source>
</reference>
<dbReference type="InterPro" id="IPR036890">
    <property type="entry name" value="HATPase_C_sf"/>
</dbReference>
<keyword evidence="1" id="KW-0808">Transferase</keyword>
<dbReference type="GO" id="GO:0005524">
    <property type="term" value="F:ATP binding"/>
    <property type="evidence" value="ECO:0007669"/>
    <property type="project" value="UniProtKB-KW"/>
</dbReference>
<dbReference type="RefSeq" id="WP_369145135.1">
    <property type="nucleotide sequence ID" value="NZ_CP163444.1"/>
</dbReference>
<evidence type="ECO:0000256" key="1">
    <source>
        <dbReference type="ARBA" id="ARBA00022527"/>
    </source>
</evidence>
<keyword evidence="1" id="KW-0418">Kinase</keyword>
<dbReference type="InterPro" id="IPR050267">
    <property type="entry name" value="Anti-sigma-factor_SerPK"/>
</dbReference>
<gene>
    <name evidence="4" type="ORF">AB5J54_19185</name>
</gene>
<sequence length="144" mass="15315">MGFAPSGLSHHRELDFQPGDTWACRQGLTCVRQALADWDLTGAAEAAGDVTLVAAELLSNAAKHAGGPLHLAVDHTGDLLRIAVTDSDPAPPRRDMHRPEGIGGHGVFLVEHLARQWGTRPDGSGKTVWADLALPPSPRARQQP</sequence>
<dbReference type="EMBL" id="CP163444">
    <property type="protein sequence ID" value="XDQ72496.1"/>
    <property type="molecule type" value="Genomic_DNA"/>
</dbReference>
<dbReference type="PANTHER" id="PTHR35526">
    <property type="entry name" value="ANTI-SIGMA-F FACTOR RSBW-RELATED"/>
    <property type="match status" value="1"/>
</dbReference>
<dbReference type="Gene3D" id="3.30.565.10">
    <property type="entry name" value="Histidine kinase-like ATPase, C-terminal domain"/>
    <property type="match status" value="1"/>
</dbReference>
<dbReference type="AlphaFoldDB" id="A0AB39SYX9"/>